<keyword evidence="3" id="KW-1185">Reference proteome</keyword>
<dbReference type="SUPFAM" id="SSF55729">
    <property type="entry name" value="Acyl-CoA N-acyltransferases (Nat)"/>
    <property type="match status" value="1"/>
</dbReference>
<dbReference type="Proteomes" id="UP000612808">
    <property type="component" value="Unassembled WGS sequence"/>
</dbReference>
<evidence type="ECO:0000259" key="1">
    <source>
        <dbReference type="PROSITE" id="PS51186"/>
    </source>
</evidence>
<proteinExistence type="predicted"/>
<feature type="domain" description="N-acetyltransferase" evidence="1">
    <location>
        <begin position="146"/>
        <end position="285"/>
    </location>
</feature>
<name>A0A8J3JBG1_9ACTN</name>
<dbReference type="InterPro" id="IPR016181">
    <property type="entry name" value="Acyl_CoA_acyltransferase"/>
</dbReference>
<dbReference type="InterPro" id="IPR000182">
    <property type="entry name" value="GNAT_dom"/>
</dbReference>
<evidence type="ECO:0000313" key="3">
    <source>
        <dbReference type="Proteomes" id="UP000612808"/>
    </source>
</evidence>
<gene>
    <name evidence="2" type="ORF">Aru02nite_26070</name>
</gene>
<dbReference type="GO" id="GO:0016747">
    <property type="term" value="F:acyltransferase activity, transferring groups other than amino-acyl groups"/>
    <property type="evidence" value="ECO:0007669"/>
    <property type="project" value="InterPro"/>
</dbReference>
<sequence>MAKCLAAGGIPCSTAGVIELDTSAEALRLRAEYDRQVRGRAGNTFGRPVERVGPLIRKTDVNGPGFVMYRDLGGLDGAELDELIADQVRHFAALGQPFEWKWHSHDLPADLPDRLRAHGFVPDEDETVHVGPVAPLAVDAPVPDGVVVREATGRPDLERIRVMEEAVWGFDHGWLPDALEREMSGADSDPGVVVYAEAGGEVVSASWIRFHTGTEFASLWGGSTLEKWRGRGIYRALVAYRARLAAARGVRYLQVDASPDSRPILTRLGLRPVAVTVPYMWRPASAG</sequence>
<dbReference type="AlphaFoldDB" id="A0A8J3JBG1"/>
<dbReference type="Gene3D" id="3.40.630.30">
    <property type="match status" value="1"/>
</dbReference>
<dbReference type="EMBL" id="BOMB01000014">
    <property type="protein sequence ID" value="GID11718.1"/>
    <property type="molecule type" value="Genomic_DNA"/>
</dbReference>
<dbReference type="PROSITE" id="PS51186">
    <property type="entry name" value="GNAT"/>
    <property type="match status" value="1"/>
</dbReference>
<organism evidence="2 3">
    <name type="scientific">Actinocatenispora rupis</name>
    <dbReference type="NCBI Taxonomy" id="519421"/>
    <lineage>
        <taxon>Bacteria</taxon>
        <taxon>Bacillati</taxon>
        <taxon>Actinomycetota</taxon>
        <taxon>Actinomycetes</taxon>
        <taxon>Micromonosporales</taxon>
        <taxon>Micromonosporaceae</taxon>
        <taxon>Actinocatenispora</taxon>
    </lineage>
</organism>
<protein>
    <submittedName>
        <fullName evidence="2">N-acetyltransferase</fullName>
    </submittedName>
</protein>
<evidence type="ECO:0000313" key="2">
    <source>
        <dbReference type="EMBL" id="GID11718.1"/>
    </source>
</evidence>
<dbReference type="Pfam" id="PF00583">
    <property type="entry name" value="Acetyltransf_1"/>
    <property type="match status" value="1"/>
</dbReference>
<comment type="caution">
    <text evidence="2">The sequence shown here is derived from an EMBL/GenBank/DDBJ whole genome shotgun (WGS) entry which is preliminary data.</text>
</comment>
<reference evidence="2" key="1">
    <citation type="submission" date="2021-01" db="EMBL/GenBank/DDBJ databases">
        <title>Whole genome shotgun sequence of Actinocatenispora rupis NBRC 107355.</title>
        <authorList>
            <person name="Komaki H."/>
            <person name="Tamura T."/>
        </authorList>
    </citation>
    <scope>NUCLEOTIDE SEQUENCE</scope>
    <source>
        <strain evidence="2">NBRC 107355</strain>
    </source>
</reference>
<accession>A0A8J3JBG1</accession>